<dbReference type="PROSITE" id="PS50082">
    <property type="entry name" value="WD_REPEATS_2"/>
    <property type="match status" value="1"/>
</dbReference>
<keyword evidence="1 7" id="KW-0853">WD repeat</keyword>
<dbReference type="Pfam" id="PF00400">
    <property type="entry name" value="WD40"/>
    <property type="match status" value="1"/>
</dbReference>
<dbReference type="CDD" id="cd14014">
    <property type="entry name" value="STKc_PknB_like"/>
    <property type="match status" value="1"/>
</dbReference>
<dbReference type="Gene3D" id="2.130.10.10">
    <property type="entry name" value="YVTN repeat-like/Quinoprotein amine dehydrogenase"/>
    <property type="match status" value="4"/>
</dbReference>
<dbReference type="InterPro" id="IPR015943">
    <property type="entry name" value="WD40/YVTN_repeat-like_dom_sf"/>
</dbReference>
<dbReference type="OrthoDB" id="500858at2"/>
<keyword evidence="12" id="KW-0723">Serine/threonine-protein kinase</keyword>
<dbReference type="PROSITE" id="PS50294">
    <property type="entry name" value="WD_REPEATS_REGION"/>
    <property type="match status" value="1"/>
</dbReference>
<dbReference type="KEGG" id="uam:UABAM_06664"/>
<keyword evidence="5 12" id="KW-0418">Kinase</keyword>
<evidence type="ECO:0000256" key="3">
    <source>
        <dbReference type="ARBA" id="ARBA00022737"/>
    </source>
</evidence>
<dbReference type="InterPro" id="IPR019775">
    <property type="entry name" value="WD40_repeat_CS"/>
</dbReference>
<keyword evidence="9" id="KW-0175">Coiled coil</keyword>
<dbReference type="InterPro" id="IPR000719">
    <property type="entry name" value="Prot_kinase_dom"/>
</dbReference>
<dbReference type="PROSITE" id="PS00108">
    <property type="entry name" value="PROTEIN_KINASE_ST"/>
    <property type="match status" value="1"/>
</dbReference>
<keyword evidence="2" id="KW-0808">Transferase</keyword>
<feature type="transmembrane region" description="Helical" evidence="10">
    <location>
        <begin position="304"/>
        <end position="324"/>
    </location>
</feature>
<keyword evidence="10" id="KW-0472">Membrane</keyword>
<dbReference type="GO" id="GO:0004674">
    <property type="term" value="F:protein serine/threonine kinase activity"/>
    <property type="evidence" value="ECO:0007669"/>
    <property type="project" value="UniProtKB-KW"/>
</dbReference>
<evidence type="ECO:0000256" key="7">
    <source>
        <dbReference type="PROSITE-ProRule" id="PRU00221"/>
    </source>
</evidence>
<dbReference type="InterPro" id="IPR001680">
    <property type="entry name" value="WD40_rpt"/>
</dbReference>
<keyword evidence="13" id="KW-1185">Reference proteome</keyword>
<sequence length="1349" mass="156116">MYAHDDRSSPAGKSQQKTVEFGRYTLQSELGRGGMGIVYGAYDRKFKRHVALKVMLSQDKEHMERFFHEMSAVAKLNHPNIVRFYEFGRTPRPYFTMEYIEGVSLTHLIYNRKIQVQQLVDLMIPVCKALQCAHEHNIIHRDIKPSNIMIRKDGVPKLMDFGVAKISDATQQLSKTGQMIGTILYMSPEQVQGKATFESDIYSLGATMYEALTYRTVFQGEIEVNVICQIMEKDPIPLRHLNPDICPYLEAICLKCLQRNPLRRYASFTQLVKDFENYKNNRPIIAKKYSAVRHFTNFILRYKVVSSIVVISFLLLMTLMGMLLHHKSILQDTLSELQEEKKAVEKAHEIVQKERLESQKKEYNMAVRLTKILLSKAKSAQEKSRWKQLGAFGGTALQTLHNYEDNPEVSQLRSQSKKYIRQAFLHSGIRWRFPGVYYSDREIRAVYAKQNSVISVDDNEVITWDLHSGKLKKSCAFRDRISLSAIDQDKKKLALTIRDKICILDIATQKMTKFSYKSITGIALYRTICVFSSMNKLHFLDITNGHVEIIKTPAPVRSLRFNNDGTKICGICAKQICIWSVSATKLTHSFSVSEKLYNVQFHPHNYLVYHSTEGIITWDMKKRKKMSSYVREDCVDFSLSPSGREMALVRRRHIEVVSMEQGRMLPKNVRLLSSRAIGVMCFSSDEKRLIEAYKSIVLWDVATQKKLYSKIGNAPTIHSIHWSFDNKKMVTLNSGGITTIWNAQTGQVLHCIEQYQPFYVKFLADGKLVMYCFDSKIGQVYFLLWELEPKLKLIQKILTNERQRRGDVHSHLKQIVSFSGKDITVSSFSGKKLKSFTAPGEAHYIQYHPKNSSFFLSTKNHGVYLWQSQWKKITTLETKVNYIRFTKDHRYMGIVAWDNTFTKVDLQNLRVVTKINIPLSFIEKVEFSDDHNIIYCSGTSEEVKSYTIVFDTERQKVLHSVSNSCCMVPNHDYSAVATGFHGGAISVTNSLLRRLPGHSSIINKVRFSPDGTKIATGSFDQSMCLWDVKTRKKLHTFTGFHGHVKNIDFHRHSSQIMANDSHQVTIWDLVSKKQLRRQEVQKPEEFSAVRFLQNRDNIIASTVPKFRLFTWDAKQQRKLLGQHQRYIIDYIVLPREKRVISLGFSGKVVIWDLQLSRKITEFHGGKLSRFLSYHPQKRLLAIAGKNVVLYDFRTMNKVKEWANIDYAIKGICFSLEGDKIFILGDEIYLWSTISGKLLQKFPINAHCIYRHPKYDSYAIGCDDGRLYLLNLNLLRSPSFVASWFKNIFEPSTVSTENSYFGFRMDVPGQYIEYALEHYPQKLVEILFGVHVKDSLKFEDERKPLYLWYK</sequence>
<dbReference type="PROSITE" id="PS00678">
    <property type="entry name" value="WD_REPEATS_1"/>
    <property type="match status" value="1"/>
</dbReference>
<evidence type="ECO:0000256" key="4">
    <source>
        <dbReference type="ARBA" id="ARBA00022741"/>
    </source>
</evidence>
<evidence type="ECO:0000256" key="6">
    <source>
        <dbReference type="ARBA" id="ARBA00022840"/>
    </source>
</evidence>
<dbReference type="SMART" id="SM00320">
    <property type="entry name" value="WD40"/>
    <property type="match status" value="10"/>
</dbReference>
<evidence type="ECO:0000256" key="10">
    <source>
        <dbReference type="SAM" id="Phobius"/>
    </source>
</evidence>
<feature type="coiled-coil region" evidence="9">
    <location>
        <begin position="327"/>
        <end position="357"/>
    </location>
</feature>
<dbReference type="PANTHER" id="PTHR43289">
    <property type="entry name" value="MITOGEN-ACTIVATED PROTEIN KINASE KINASE KINASE 20-RELATED"/>
    <property type="match status" value="1"/>
</dbReference>
<evidence type="ECO:0000256" key="8">
    <source>
        <dbReference type="PROSITE-ProRule" id="PRU10141"/>
    </source>
</evidence>
<dbReference type="EMBL" id="AP019860">
    <property type="protein sequence ID" value="BBM88243.1"/>
    <property type="molecule type" value="Genomic_DNA"/>
</dbReference>
<keyword evidence="4 8" id="KW-0547">Nucleotide-binding</keyword>
<dbReference type="InterPro" id="IPR008271">
    <property type="entry name" value="Ser/Thr_kinase_AS"/>
</dbReference>
<evidence type="ECO:0000259" key="11">
    <source>
        <dbReference type="PROSITE" id="PS50011"/>
    </source>
</evidence>
<dbReference type="PROSITE" id="PS50011">
    <property type="entry name" value="PROTEIN_KINASE_DOM"/>
    <property type="match status" value="1"/>
</dbReference>
<dbReference type="GO" id="GO:0005524">
    <property type="term" value="F:ATP binding"/>
    <property type="evidence" value="ECO:0007669"/>
    <property type="project" value="UniProtKB-UniRule"/>
</dbReference>
<dbReference type="Pfam" id="PF00069">
    <property type="entry name" value="Pkinase"/>
    <property type="match status" value="1"/>
</dbReference>
<evidence type="ECO:0000313" key="13">
    <source>
        <dbReference type="Proteomes" id="UP000326354"/>
    </source>
</evidence>
<organism evidence="12 13">
    <name type="scientific">Uabimicrobium amorphum</name>
    <dbReference type="NCBI Taxonomy" id="2596890"/>
    <lineage>
        <taxon>Bacteria</taxon>
        <taxon>Pseudomonadati</taxon>
        <taxon>Planctomycetota</taxon>
        <taxon>Candidatus Uabimicrobiia</taxon>
        <taxon>Candidatus Uabimicrobiales</taxon>
        <taxon>Candidatus Uabimicrobiaceae</taxon>
        <taxon>Candidatus Uabimicrobium</taxon>
    </lineage>
</organism>
<dbReference type="InterPro" id="IPR036322">
    <property type="entry name" value="WD40_repeat_dom_sf"/>
</dbReference>
<name>A0A5S9IU87_UABAM</name>
<evidence type="ECO:0000256" key="5">
    <source>
        <dbReference type="ARBA" id="ARBA00022777"/>
    </source>
</evidence>
<dbReference type="InterPro" id="IPR011009">
    <property type="entry name" value="Kinase-like_dom_sf"/>
</dbReference>
<dbReference type="PROSITE" id="PS00107">
    <property type="entry name" value="PROTEIN_KINASE_ATP"/>
    <property type="match status" value="1"/>
</dbReference>
<dbReference type="Gene3D" id="1.10.510.10">
    <property type="entry name" value="Transferase(Phosphotransferase) domain 1"/>
    <property type="match status" value="1"/>
</dbReference>
<feature type="repeat" description="WD" evidence="7">
    <location>
        <begin position="995"/>
        <end position="1036"/>
    </location>
</feature>
<protein>
    <submittedName>
        <fullName evidence="12">Serine/threonine protein kinase</fullName>
    </submittedName>
</protein>
<keyword evidence="10" id="KW-1133">Transmembrane helix</keyword>
<evidence type="ECO:0000256" key="9">
    <source>
        <dbReference type="SAM" id="Coils"/>
    </source>
</evidence>
<dbReference type="SMART" id="SM00220">
    <property type="entry name" value="S_TKc"/>
    <property type="match status" value="1"/>
</dbReference>
<proteinExistence type="predicted"/>
<reference evidence="12 13" key="1">
    <citation type="submission" date="2019-08" db="EMBL/GenBank/DDBJ databases">
        <title>Complete genome sequence of Candidatus Uab amorphum.</title>
        <authorList>
            <person name="Shiratori T."/>
            <person name="Suzuki S."/>
            <person name="Kakizawa Y."/>
            <person name="Ishida K."/>
        </authorList>
    </citation>
    <scope>NUCLEOTIDE SEQUENCE [LARGE SCALE GENOMIC DNA]</scope>
    <source>
        <strain evidence="12 13">SRT547</strain>
    </source>
</reference>
<evidence type="ECO:0000256" key="2">
    <source>
        <dbReference type="ARBA" id="ARBA00022679"/>
    </source>
</evidence>
<dbReference type="SUPFAM" id="SSF50998">
    <property type="entry name" value="Quinoprotein alcohol dehydrogenase-like"/>
    <property type="match status" value="2"/>
</dbReference>
<dbReference type="Proteomes" id="UP000326354">
    <property type="component" value="Chromosome"/>
</dbReference>
<dbReference type="RefSeq" id="WP_152021862.1">
    <property type="nucleotide sequence ID" value="NZ_AP019860.1"/>
</dbReference>
<gene>
    <name evidence="12" type="ORF">UABAM_06664</name>
</gene>
<feature type="domain" description="Protein kinase" evidence="11">
    <location>
        <begin position="24"/>
        <end position="285"/>
    </location>
</feature>
<evidence type="ECO:0000256" key="1">
    <source>
        <dbReference type="ARBA" id="ARBA00022574"/>
    </source>
</evidence>
<dbReference type="Gene3D" id="3.30.200.20">
    <property type="entry name" value="Phosphorylase Kinase, domain 1"/>
    <property type="match status" value="1"/>
</dbReference>
<dbReference type="InterPro" id="IPR017441">
    <property type="entry name" value="Protein_kinase_ATP_BS"/>
</dbReference>
<dbReference type="InterPro" id="IPR011047">
    <property type="entry name" value="Quinoprotein_ADH-like_sf"/>
</dbReference>
<accession>A0A5S9IU87</accession>
<dbReference type="PANTHER" id="PTHR43289:SF6">
    <property type="entry name" value="SERINE_THREONINE-PROTEIN KINASE NEKL-3"/>
    <property type="match status" value="1"/>
</dbReference>
<keyword evidence="6 8" id="KW-0067">ATP-binding</keyword>
<feature type="binding site" evidence="8">
    <location>
        <position position="53"/>
    </location>
    <ligand>
        <name>ATP</name>
        <dbReference type="ChEBI" id="CHEBI:30616"/>
    </ligand>
</feature>
<evidence type="ECO:0000313" key="12">
    <source>
        <dbReference type="EMBL" id="BBM88243.1"/>
    </source>
</evidence>
<dbReference type="SUPFAM" id="SSF50978">
    <property type="entry name" value="WD40 repeat-like"/>
    <property type="match status" value="1"/>
</dbReference>
<keyword evidence="10" id="KW-0812">Transmembrane</keyword>
<keyword evidence="3" id="KW-0677">Repeat</keyword>
<dbReference type="SUPFAM" id="SSF56112">
    <property type="entry name" value="Protein kinase-like (PK-like)"/>
    <property type="match status" value="1"/>
</dbReference>